<name>A0AAP0CTX5_9ASTR</name>
<evidence type="ECO:0000256" key="2">
    <source>
        <dbReference type="ARBA" id="ARBA00022525"/>
    </source>
</evidence>
<protein>
    <submittedName>
        <fullName evidence="7">Uncharacterized protein</fullName>
    </submittedName>
</protein>
<organism evidence="7 8">
    <name type="scientific">Deinandra increscens subsp. villosa</name>
    <dbReference type="NCBI Taxonomy" id="3103831"/>
    <lineage>
        <taxon>Eukaryota</taxon>
        <taxon>Viridiplantae</taxon>
        <taxon>Streptophyta</taxon>
        <taxon>Embryophyta</taxon>
        <taxon>Tracheophyta</taxon>
        <taxon>Spermatophyta</taxon>
        <taxon>Magnoliopsida</taxon>
        <taxon>eudicotyledons</taxon>
        <taxon>Gunneridae</taxon>
        <taxon>Pentapetalae</taxon>
        <taxon>asterids</taxon>
        <taxon>campanulids</taxon>
        <taxon>Asterales</taxon>
        <taxon>Asteraceae</taxon>
        <taxon>Asteroideae</taxon>
        <taxon>Heliantheae alliance</taxon>
        <taxon>Madieae</taxon>
        <taxon>Madiinae</taxon>
        <taxon>Deinandra</taxon>
    </lineage>
</organism>
<dbReference type="Gene3D" id="3.80.10.10">
    <property type="entry name" value="Ribonuclease Inhibitor"/>
    <property type="match status" value="1"/>
</dbReference>
<feature type="region of interest" description="Disordered" evidence="5">
    <location>
        <begin position="35"/>
        <end position="72"/>
    </location>
</feature>
<dbReference type="InterPro" id="IPR051582">
    <property type="entry name" value="LRR_extensin-like_regulator"/>
</dbReference>
<dbReference type="InterPro" id="IPR032675">
    <property type="entry name" value="LRR_dom_sf"/>
</dbReference>
<keyword evidence="2" id="KW-0964">Secreted</keyword>
<dbReference type="SUPFAM" id="SSF52058">
    <property type="entry name" value="L domain-like"/>
    <property type="match status" value="1"/>
</dbReference>
<evidence type="ECO:0000256" key="1">
    <source>
        <dbReference type="ARBA" id="ARBA00004613"/>
    </source>
</evidence>
<dbReference type="PANTHER" id="PTHR32093">
    <property type="entry name" value="LEUCINE-RICH REPEAT EXTENSIN-LIKE PROTEIN 3-RELATED"/>
    <property type="match status" value="1"/>
</dbReference>
<dbReference type="GO" id="GO:0005576">
    <property type="term" value="C:extracellular region"/>
    <property type="evidence" value="ECO:0007669"/>
    <property type="project" value="UniProtKB-SubCell"/>
</dbReference>
<dbReference type="PANTHER" id="PTHR32093:SF131">
    <property type="entry name" value="LEUCINE-RICH REPEAT-CONTAINING N-TERMINAL PLANT-TYPE DOMAIN-CONTAINING PROTEIN"/>
    <property type="match status" value="1"/>
</dbReference>
<evidence type="ECO:0000256" key="4">
    <source>
        <dbReference type="ARBA" id="ARBA00022737"/>
    </source>
</evidence>
<feature type="compositionally biased region" description="Pro residues" evidence="5">
    <location>
        <begin position="42"/>
        <end position="70"/>
    </location>
</feature>
<gene>
    <name evidence="7" type="ORF">SSX86_021054</name>
</gene>
<feature type="chain" id="PRO_5042893705" evidence="6">
    <location>
        <begin position="22"/>
        <end position="448"/>
    </location>
</feature>
<dbReference type="Proteomes" id="UP001408789">
    <property type="component" value="Unassembled WGS sequence"/>
</dbReference>
<dbReference type="EMBL" id="JBCNJP010000020">
    <property type="protein sequence ID" value="KAK9060350.1"/>
    <property type="molecule type" value="Genomic_DNA"/>
</dbReference>
<evidence type="ECO:0000256" key="3">
    <source>
        <dbReference type="ARBA" id="ARBA00022729"/>
    </source>
</evidence>
<proteinExistence type="predicted"/>
<keyword evidence="3 6" id="KW-0732">Signal</keyword>
<keyword evidence="8" id="KW-1185">Reference proteome</keyword>
<dbReference type="Pfam" id="PF00560">
    <property type="entry name" value="LRR_1"/>
    <property type="match status" value="2"/>
</dbReference>
<evidence type="ECO:0000256" key="5">
    <source>
        <dbReference type="SAM" id="MobiDB-lite"/>
    </source>
</evidence>
<evidence type="ECO:0000313" key="8">
    <source>
        <dbReference type="Proteomes" id="UP001408789"/>
    </source>
</evidence>
<comment type="subcellular location">
    <subcellularLocation>
        <location evidence="1">Secreted</location>
    </subcellularLocation>
</comment>
<sequence length="448" mass="49264">MAGGRTFLLFICIAHFFTINGEQLTRREAIEIIIGGGDTPSASPPPQNQNRPPPPPSPPPKRPPPPPPPSGFESSRLALVFPVIQAFKQKIKSDPKGITKTWTGTNICRDYKGFLCDVVPGYNEKALAGVKFNNFNFSGPDLTLGGFLTSLPDLVFFHANSNNFHGPIPTDLNKLPYFYELDLSNNRFSGTFPYQVLRANNLQFLDLRFNGFAGTVPPEIFILNLDLLFINNNNFVEKLPDNLGKTTALYLTMANNGFVGGIPRSIGQASNTLLEVLFLNNKLTGCLPYEIGLLKKATVFDVGSNYLTGPIPHSFRCLTKMDILNLARNEFYGAVPEAVCGLPELSNFTVSYNYFTEVGPVCRKLIENGVLDVKMNCILDLPNQRSREDCGRFFSMTRSCPDEESMSYVPCSSKGYFGDQLESSGMQMTAPAIAPAPVSRSYGGLSPH</sequence>
<keyword evidence="4" id="KW-0677">Repeat</keyword>
<accession>A0AAP0CTX5</accession>
<dbReference type="InterPro" id="IPR001611">
    <property type="entry name" value="Leu-rich_rpt"/>
</dbReference>
<feature type="signal peptide" evidence="6">
    <location>
        <begin position="1"/>
        <end position="21"/>
    </location>
</feature>
<evidence type="ECO:0000256" key="6">
    <source>
        <dbReference type="SAM" id="SignalP"/>
    </source>
</evidence>
<evidence type="ECO:0000313" key="7">
    <source>
        <dbReference type="EMBL" id="KAK9060350.1"/>
    </source>
</evidence>
<comment type="caution">
    <text evidence="7">The sequence shown here is derived from an EMBL/GenBank/DDBJ whole genome shotgun (WGS) entry which is preliminary data.</text>
</comment>
<dbReference type="AlphaFoldDB" id="A0AAP0CTX5"/>
<reference evidence="7 8" key="1">
    <citation type="submission" date="2024-04" db="EMBL/GenBank/DDBJ databases">
        <title>The reference genome of an endangered Asteraceae, Deinandra increscens subsp. villosa, native to the Central Coast of California.</title>
        <authorList>
            <person name="Guilliams M."/>
            <person name="Hasenstab-Lehman K."/>
            <person name="Meyer R."/>
            <person name="Mcevoy S."/>
        </authorList>
    </citation>
    <scope>NUCLEOTIDE SEQUENCE [LARGE SCALE GENOMIC DNA]</scope>
    <source>
        <tissue evidence="7">Leaf</tissue>
    </source>
</reference>